<evidence type="ECO:0000256" key="1">
    <source>
        <dbReference type="SAM" id="SignalP"/>
    </source>
</evidence>
<feature type="signal peptide" evidence="1">
    <location>
        <begin position="1"/>
        <end position="22"/>
    </location>
</feature>
<comment type="caution">
    <text evidence="2">The sequence shown here is derived from an EMBL/GenBank/DDBJ whole genome shotgun (WGS) entry which is preliminary data.</text>
</comment>
<keyword evidence="3" id="KW-1185">Reference proteome</keyword>
<keyword evidence="1" id="KW-0732">Signal</keyword>
<evidence type="ECO:0000313" key="3">
    <source>
        <dbReference type="Proteomes" id="UP001597368"/>
    </source>
</evidence>
<proteinExistence type="predicted"/>
<sequence length="192" mass="19845">MNRAASVAVGLALLAAIGGAQRLIPDADLTYRPIATGGVVGEEVRVLPYTFRVDGVEVGRTLRLEKSFGGKTMTTGGVWVVVRAGAAATTEQVTLGTAVLRSADGAEFAVSDRVLGLEGEPLQAGIWRSGTLAFEILPAQAEGARLVISKARYSSIHRLNGALGPAVEIDLGLTRERLAAAGPTVTIKEGAP</sequence>
<feature type="chain" id="PRO_5045576645" description="DUF5666 domain-containing protein" evidence="1">
    <location>
        <begin position="23"/>
        <end position="192"/>
    </location>
</feature>
<reference evidence="3" key="1">
    <citation type="journal article" date="2019" name="Int. J. Syst. Evol. Microbiol.">
        <title>The Global Catalogue of Microorganisms (GCM) 10K type strain sequencing project: providing services to taxonomists for standard genome sequencing and annotation.</title>
        <authorList>
            <consortium name="The Broad Institute Genomics Platform"/>
            <consortium name="The Broad Institute Genome Sequencing Center for Infectious Disease"/>
            <person name="Wu L."/>
            <person name="Ma J."/>
        </authorList>
    </citation>
    <scope>NUCLEOTIDE SEQUENCE [LARGE SCALE GENOMIC DNA]</scope>
    <source>
        <strain evidence="3">ICMP 6774ER</strain>
    </source>
</reference>
<dbReference type="EMBL" id="JBHUFV010000083">
    <property type="protein sequence ID" value="MFD1939483.1"/>
    <property type="molecule type" value="Genomic_DNA"/>
</dbReference>
<organism evidence="2 3">
    <name type="scientific">Nonomuraea mangrovi</name>
    <dbReference type="NCBI Taxonomy" id="2316207"/>
    <lineage>
        <taxon>Bacteria</taxon>
        <taxon>Bacillati</taxon>
        <taxon>Actinomycetota</taxon>
        <taxon>Actinomycetes</taxon>
        <taxon>Streptosporangiales</taxon>
        <taxon>Streptosporangiaceae</taxon>
        <taxon>Nonomuraea</taxon>
    </lineage>
</organism>
<protein>
    <recommendedName>
        <fullName evidence="4">DUF5666 domain-containing protein</fullName>
    </recommendedName>
</protein>
<dbReference type="Proteomes" id="UP001597368">
    <property type="component" value="Unassembled WGS sequence"/>
</dbReference>
<name>A0ABW4TBV4_9ACTN</name>
<gene>
    <name evidence="2" type="ORF">ACFSKW_49280</name>
</gene>
<accession>A0ABW4TBV4</accession>
<evidence type="ECO:0008006" key="4">
    <source>
        <dbReference type="Google" id="ProtNLM"/>
    </source>
</evidence>
<dbReference type="RefSeq" id="WP_379581799.1">
    <property type="nucleotide sequence ID" value="NZ_JBHUFV010000083.1"/>
</dbReference>
<evidence type="ECO:0000313" key="2">
    <source>
        <dbReference type="EMBL" id="MFD1939483.1"/>
    </source>
</evidence>